<dbReference type="Gramene" id="TraesSTA3B03G01750960.1">
    <property type="protein sequence ID" value="TraesSTA3B03G01750960.1"/>
    <property type="gene ID" value="TraesSTA3B03G01750960"/>
</dbReference>
<dbReference type="Gramene" id="TraesJAG3B03G01769470.1">
    <property type="protein sequence ID" value="TraesJAG3B03G01769470.1"/>
    <property type="gene ID" value="TraesJAG3B03G01769470"/>
</dbReference>
<keyword evidence="3" id="KW-1185">Reference proteome</keyword>
<keyword evidence="1" id="KW-0732">Signal</keyword>
<feature type="signal peptide" evidence="1">
    <location>
        <begin position="1"/>
        <end position="22"/>
    </location>
</feature>
<dbReference type="EnsemblPlants" id="TraesCS3B02G521300.1">
    <property type="protein sequence ID" value="TraesCS3B02G521300.1"/>
    <property type="gene ID" value="TraesCS3B02G521300"/>
</dbReference>
<dbReference type="Gramene" id="TraesNOR3B03G01785420.1">
    <property type="protein sequence ID" value="TraesNOR3B03G01785420.1"/>
    <property type="gene ID" value="TraesNOR3B03G01785420"/>
</dbReference>
<dbReference type="Gramene" id="TraesCS3B02G521300.1">
    <property type="protein sequence ID" value="TraesCS3B02G521300.1"/>
    <property type="gene ID" value="TraesCS3B02G521300"/>
</dbReference>
<dbReference type="Gramene" id="TraesCAD_scaffold_091783_01G000100.1">
    <property type="protein sequence ID" value="TraesCAD_scaffold_091783_01G000100.1"/>
    <property type="gene ID" value="TraesCAD_scaffold_091783_01G000100"/>
</dbReference>
<accession>A0A077S4G4</accession>
<dbReference type="HOGENOM" id="CLU_2659615_0_0_1"/>
<sequence>MEGKTILLCLMVLVLLGHSTHARNCHTERAYSSPFVCLGKPCHTKCVKKWGKLFNHSSCKVRGFFKVSCECVVCDL</sequence>
<dbReference type="Gramene" id="TraesCLE_scaffold_069234_01G000300.1">
    <property type="protein sequence ID" value="TraesCLE_scaffold_069234_01G000300.1"/>
    <property type="gene ID" value="TraesCLE_scaffold_069234_01G000300"/>
</dbReference>
<name>A0A077S4G4_WHEAT</name>
<feature type="chain" id="PRO_5014501693" description="Knottin scorpion toxin-like domain-containing protein" evidence="1">
    <location>
        <begin position="23"/>
        <end position="76"/>
    </location>
</feature>
<evidence type="ECO:0000313" key="2">
    <source>
        <dbReference type="EnsemblPlants" id="TraesCS3B02G521300.1"/>
    </source>
</evidence>
<dbReference type="Gramene" id="TraesWEE_scaffold_017172_01G000100.1">
    <property type="protein sequence ID" value="TraesWEE_scaffold_017172_01G000100.1"/>
    <property type="gene ID" value="TraesWEE_scaffold_017172_01G000100"/>
</dbReference>
<evidence type="ECO:0000313" key="3">
    <source>
        <dbReference type="Proteomes" id="UP000019116"/>
    </source>
</evidence>
<evidence type="ECO:0008006" key="4">
    <source>
        <dbReference type="Google" id="ProtNLM"/>
    </source>
</evidence>
<dbReference type="Gramene" id="TraesSYM3B03G01784140.1">
    <property type="protein sequence ID" value="TraesSYM3B03G01784140.1"/>
    <property type="gene ID" value="TraesSYM3B03G01784140"/>
</dbReference>
<organism evidence="2">
    <name type="scientific">Triticum aestivum</name>
    <name type="common">Wheat</name>
    <dbReference type="NCBI Taxonomy" id="4565"/>
    <lineage>
        <taxon>Eukaryota</taxon>
        <taxon>Viridiplantae</taxon>
        <taxon>Streptophyta</taxon>
        <taxon>Embryophyta</taxon>
        <taxon>Tracheophyta</taxon>
        <taxon>Spermatophyta</taxon>
        <taxon>Magnoliopsida</taxon>
        <taxon>Liliopsida</taxon>
        <taxon>Poales</taxon>
        <taxon>Poaceae</taxon>
        <taxon>BOP clade</taxon>
        <taxon>Pooideae</taxon>
        <taxon>Triticodae</taxon>
        <taxon>Triticeae</taxon>
        <taxon>Triticinae</taxon>
        <taxon>Triticum</taxon>
    </lineage>
</organism>
<dbReference type="Gramene" id="TraesLDM3B03G01759610.1">
    <property type="protein sequence ID" value="TraesLDM3B03G01759610.1"/>
    <property type="gene ID" value="TraesLDM3B03G01759610"/>
</dbReference>
<dbReference type="Gramene" id="TraesCS3B03G1297500.1">
    <property type="protein sequence ID" value="TraesCS3B03G1297500.1.CDS"/>
    <property type="gene ID" value="TraesCS3B03G1297500"/>
</dbReference>
<protein>
    <recommendedName>
        <fullName evidence="4">Knottin scorpion toxin-like domain-containing protein</fullName>
    </recommendedName>
</protein>
<dbReference type="Gramene" id="TraesJUL3B03G01776430.1">
    <property type="protein sequence ID" value="TraesJUL3B03G01776430.1"/>
    <property type="gene ID" value="TraesJUL3B03G01776430"/>
</dbReference>
<evidence type="ECO:0000256" key="1">
    <source>
        <dbReference type="SAM" id="SignalP"/>
    </source>
</evidence>
<proteinExistence type="predicted"/>
<dbReference type="AlphaFoldDB" id="A0A077S4G4"/>
<dbReference type="Proteomes" id="UP000019116">
    <property type="component" value="Chromosome 3B"/>
</dbReference>
<reference evidence="2" key="1">
    <citation type="submission" date="2018-08" db="EMBL/GenBank/DDBJ databases">
        <authorList>
            <person name="Rossello M."/>
        </authorList>
    </citation>
    <scope>NUCLEOTIDE SEQUENCE [LARGE SCALE GENOMIC DNA]</scope>
    <source>
        <strain evidence="2">cv. Chinese Spring</strain>
    </source>
</reference>
<dbReference type="Gramene" id="TraesPARA_EIv1.0_0920820.1">
    <property type="protein sequence ID" value="TraesPARA_EIv1.0_0920820.1.CDS"/>
    <property type="gene ID" value="TraesPARA_EIv1.0_0920820"/>
</dbReference>
<dbReference type="Gramene" id="TraesARI3B03G01792180.1">
    <property type="protein sequence ID" value="TraesARI3B03G01792180.1"/>
    <property type="gene ID" value="TraesARI3B03G01792180"/>
</dbReference>
<reference evidence="2" key="2">
    <citation type="submission" date="2018-10" db="UniProtKB">
        <authorList>
            <consortium name="EnsemblPlants"/>
        </authorList>
    </citation>
    <scope>IDENTIFICATION</scope>
</reference>
<dbReference type="Gramene" id="TraesROB_scaffold_071350_01G000100.1">
    <property type="protein sequence ID" value="TraesROB_scaffold_071350_01G000100.1"/>
    <property type="gene ID" value="TraesROB_scaffold_071350_01G000100"/>
</dbReference>
<dbReference type="Gramene" id="TraesMAC3B03G01761140.1">
    <property type="protein sequence ID" value="TraesMAC3B03G01761140.1"/>
    <property type="gene ID" value="TraesMAC3B03G01761140"/>
</dbReference>
<dbReference type="Gramene" id="TraesLAC3B03G01702210.1">
    <property type="protein sequence ID" value="TraesLAC3B03G01702210.1"/>
    <property type="gene ID" value="TraesLAC3B03G01702210"/>
</dbReference>